<dbReference type="AlphaFoldDB" id="A0A5M3Z067"/>
<accession>A0A5M3Z067</accession>
<dbReference type="OrthoDB" id="408631at2759"/>
<dbReference type="InterPro" id="IPR050466">
    <property type="entry name" value="Carboxylest/Gibb_receptor"/>
</dbReference>
<comment type="caution">
    <text evidence="1">The sequence shown here is derived from an EMBL/GenBank/DDBJ whole genome shotgun (WGS) entry which is preliminary data.</text>
</comment>
<evidence type="ECO:0000313" key="2">
    <source>
        <dbReference type="Proteomes" id="UP000452235"/>
    </source>
</evidence>
<name>A0A5M3Z067_ASPTE</name>
<dbReference type="PANTHER" id="PTHR23024">
    <property type="entry name" value="ARYLACETAMIDE DEACETYLASE"/>
    <property type="match status" value="1"/>
</dbReference>
<keyword evidence="1" id="KW-0378">Hydrolase</keyword>
<dbReference type="Pfam" id="PF07859">
    <property type="entry name" value="Abhydrolase_3"/>
    <property type="match status" value="1"/>
</dbReference>
<dbReference type="SUPFAM" id="SSF53474">
    <property type="entry name" value="alpha/beta-Hydrolases"/>
    <property type="match status" value="1"/>
</dbReference>
<dbReference type="VEuPathDB" id="FungiDB:ATEG_05037"/>
<reference evidence="1 2" key="1">
    <citation type="submission" date="2020-01" db="EMBL/GenBank/DDBJ databases">
        <title>Aspergillus terreus IFO 6365 whole genome shotgun sequence.</title>
        <authorList>
            <person name="Kanamasa S."/>
            <person name="Takahashi H."/>
        </authorList>
    </citation>
    <scope>NUCLEOTIDE SEQUENCE [LARGE SCALE GENOMIC DNA]</scope>
    <source>
        <strain evidence="1 2">IFO 6365</strain>
    </source>
</reference>
<dbReference type="GO" id="GO:0016787">
    <property type="term" value="F:hydrolase activity"/>
    <property type="evidence" value="ECO:0007669"/>
    <property type="project" value="UniProtKB-KW"/>
</dbReference>
<dbReference type="InterPro" id="IPR013094">
    <property type="entry name" value="AB_hydrolase_3"/>
</dbReference>
<evidence type="ECO:0000313" key="1">
    <source>
        <dbReference type="EMBL" id="GFF15905.1"/>
    </source>
</evidence>
<gene>
    <name evidence="1" type="ORF">ATEIFO6365_0005009500</name>
</gene>
<sequence length="408" mass="45214">MRPPYFILKVIAVVLRWLLPKIFPQKQAKPDSTMTIFSRSGDREIRVNVYYPPDHDPANPQPTPVLINFCGSGFVIPAHGIDDDFCRYIASNANHTVLDVEYRLAPEYPYPAALDDAVEVIEYVKTKPEAYNPEHISISGFSAGANIAVSTAMNSYGRNDFYAVIAFYPPVDASIDPKKKEAPVPIPVRRAGSHPACLLRFFQDCYLYPHTDPAHPRVSPWYAPANSFPFNSLWITAEHDRLCPEAEKLAAVGRRDLNCAVHRWRANKCGHAWDKFAKEGTCQNIAKQRAYGMARNILTRTHPRPSTPEPRPSTAEAGPSRAMAPPPKAVPVTLTGFMSQGEEIQIEPSGPSEWRTPRLPVPIIPFQSFEYTTWGHMPSPEEGSPPKSPEGKGKGKGRAGSSNSPSTT</sequence>
<dbReference type="EMBL" id="BLJY01000005">
    <property type="protein sequence ID" value="GFF15905.1"/>
    <property type="molecule type" value="Genomic_DNA"/>
</dbReference>
<organism evidence="1 2">
    <name type="scientific">Aspergillus terreus</name>
    <dbReference type="NCBI Taxonomy" id="33178"/>
    <lineage>
        <taxon>Eukaryota</taxon>
        <taxon>Fungi</taxon>
        <taxon>Dikarya</taxon>
        <taxon>Ascomycota</taxon>
        <taxon>Pezizomycotina</taxon>
        <taxon>Eurotiomycetes</taxon>
        <taxon>Eurotiomycetidae</taxon>
        <taxon>Eurotiales</taxon>
        <taxon>Aspergillaceae</taxon>
        <taxon>Aspergillus</taxon>
        <taxon>Aspergillus subgen. Circumdati</taxon>
    </lineage>
</organism>
<protein>
    <submittedName>
        <fullName evidence="1">Alpha/beta-hydrolase</fullName>
    </submittedName>
</protein>
<keyword evidence="2" id="KW-1185">Reference proteome</keyword>
<proteinExistence type="predicted"/>
<dbReference type="Gene3D" id="3.40.50.1820">
    <property type="entry name" value="alpha/beta hydrolase"/>
    <property type="match status" value="1"/>
</dbReference>
<dbReference type="InterPro" id="IPR029058">
    <property type="entry name" value="AB_hydrolase_fold"/>
</dbReference>
<dbReference type="Proteomes" id="UP000452235">
    <property type="component" value="Unassembled WGS sequence"/>
</dbReference>
<dbReference type="PANTHER" id="PTHR23024:SF242">
    <property type="entry name" value="ALPHA_BETA HYDROLASE FOLD-3 DOMAIN-CONTAINING PROTEIN-RELATED"/>
    <property type="match status" value="1"/>
</dbReference>